<dbReference type="KEGG" id="pic:PICST_49011"/>
<dbReference type="PROSITE" id="PS50893">
    <property type="entry name" value="ABC_TRANSPORTER_2"/>
    <property type="match status" value="2"/>
</dbReference>
<dbReference type="InterPro" id="IPR003439">
    <property type="entry name" value="ABC_transporter-like_ATP-bd"/>
</dbReference>
<dbReference type="GeneID" id="4839892"/>
<dbReference type="OMA" id="WEIKKHI"/>
<dbReference type="eggNOG" id="KOG0927">
    <property type="taxonomic scope" value="Eukaryota"/>
</dbReference>
<dbReference type="PANTHER" id="PTHR43514:SF4">
    <property type="entry name" value="ABC TRANSPORTER I FAMILY MEMBER 10"/>
    <property type="match status" value="1"/>
</dbReference>
<dbReference type="OrthoDB" id="10255969at2759"/>
<evidence type="ECO:0000256" key="1">
    <source>
        <dbReference type="ARBA" id="ARBA00022741"/>
    </source>
</evidence>
<feature type="domain" description="ABC transporter" evidence="3">
    <location>
        <begin position="307"/>
        <end position="540"/>
    </location>
</feature>
<dbReference type="InterPro" id="IPR050334">
    <property type="entry name" value="Molybdenum_import_ModC"/>
</dbReference>
<evidence type="ECO:0000256" key="2">
    <source>
        <dbReference type="ARBA" id="ARBA00022840"/>
    </source>
</evidence>
<dbReference type="GO" id="GO:0016887">
    <property type="term" value="F:ATP hydrolysis activity"/>
    <property type="evidence" value="ECO:0007669"/>
    <property type="project" value="InterPro"/>
</dbReference>
<dbReference type="InterPro" id="IPR027417">
    <property type="entry name" value="P-loop_NTPase"/>
</dbReference>
<dbReference type="InterPro" id="IPR003593">
    <property type="entry name" value="AAA+_ATPase"/>
</dbReference>
<dbReference type="GO" id="GO:0005739">
    <property type="term" value="C:mitochondrion"/>
    <property type="evidence" value="ECO:0007669"/>
    <property type="project" value="TreeGrafter"/>
</dbReference>
<dbReference type="InParanoid" id="A3LWQ0"/>
<dbReference type="AlphaFoldDB" id="A3LWQ0"/>
<evidence type="ECO:0000313" key="5">
    <source>
        <dbReference type="Proteomes" id="UP000002258"/>
    </source>
</evidence>
<dbReference type="PANTHER" id="PTHR43514">
    <property type="entry name" value="ABC TRANSPORTER I FAMILY MEMBER 10"/>
    <property type="match status" value="1"/>
</dbReference>
<dbReference type="HOGENOM" id="CLU_000604_45_3_1"/>
<dbReference type="Proteomes" id="UP000002258">
    <property type="component" value="Chromosome 6"/>
</dbReference>
<dbReference type="Pfam" id="PF00005">
    <property type="entry name" value="ABC_tran"/>
    <property type="match status" value="2"/>
</dbReference>
<protein>
    <recommendedName>
        <fullName evidence="3">ABC transporter domain-containing protein</fullName>
    </recommendedName>
</protein>
<dbReference type="STRING" id="322104.A3LWQ0"/>
<dbReference type="SUPFAM" id="SSF52540">
    <property type="entry name" value="P-loop containing nucleoside triphosphate hydrolases"/>
    <property type="match status" value="2"/>
</dbReference>
<accession>A3LWQ0</accession>
<dbReference type="EMBL" id="CP000500">
    <property type="protein sequence ID" value="ABN67317.2"/>
    <property type="molecule type" value="Genomic_DNA"/>
</dbReference>
<organism evidence="4 5">
    <name type="scientific">Scheffersomyces stipitis (strain ATCC 58785 / CBS 6054 / NBRC 10063 / NRRL Y-11545)</name>
    <name type="common">Yeast</name>
    <name type="synonym">Pichia stipitis</name>
    <dbReference type="NCBI Taxonomy" id="322104"/>
    <lineage>
        <taxon>Eukaryota</taxon>
        <taxon>Fungi</taxon>
        <taxon>Dikarya</taxon>
        <taxon>Ascomycota</taxon>
        <taxon>Saccharomycotina</taxon>
        <taxon>Pichiomycetes</taxon>
        <taxon>Debaryomycetaceae</taxon>
        <taxon>Scheffersomyces</taxon>
    </lineage>
</organism>
<keyword evidence="2" id="KW-0067">ATP-binding</keyword>
<evidence type="ECO:0000259" key="3">
    <source>
        <dbReference type="PROSITE" id="PS50893"/>
    </source>
</evidence>
<gene>
    <name evidence="4" type="ORF">PICST_49011</name>
</gene>
<evidence type="ECO:0000313" key="4">
    <source>
        <dbReference type="EMBL" id="ABN67317.2"/>
    </source>
</evidence>
<keyword evidence="1" id="KW-0547">Nucleotide-binding</keyword>
<feature type="domain" description="ABC transporter" evidence="3">
    <location>
        <begin position="14"/>
        <end position="274"/>
    </location>
</feature>
<dbReference type="RefSeq" id="XP_001385346.2">
    <property type="nucleotide sequence ID" value="XM_001385309.1"/>
</dbReference>
<keyword evidence="5" id="KW-1185">Reference proteome</keyword>
<dbReference type="GO" id="GO:0005524">
    <property type="term" value="F:ATP binding"/>
    <property type="evidence" value="ECO:0007669"/>
    <property type="project" value="UniProtKB-KW"/>
</dbReference>
<dbReference type="Gene3D" id="3.40.50.300">
    <property type="entry name" value="P-loop containing nucleotide triphosphate hydrolases"/>
    <property type="match status" value="2"/>
</dbReference>
<sequence>MKPSRVSLNSNCLLRIKDAIFRIDNSSNSSLIFSKPVSHFEIYKPNQANKPSFWSVSGPEKSRFLSIVAGRYIPSPPLSRSYPFLSETFEYSKIQFLDFRDSSGLDKVHLSARYETYSYRGEVEMSDDVNSVRNYITGANNYNKDTSEITSDYVDKLINLFNLDHLSHKWINSLSNGQMRRARIAKSLVSKPSLLIIDDPFLGLDPGATEMVSDSLNRVSQLLGASVVLGLRVQDDIPNWINSIAYVDETGLKVSGPKEETLQQLHEETSQLDITHADHEKRHTKHQNPVEISNEELFEGSTIPAHIEFNNASVSYRGLKILDNFKWKIPRRSKWRILGDNGTGKTTLLSFITADHPQSWRSVLTIDGVVRKTGNGVTFFEVNNKIGLSSPELHALVPQHTRTMRDIILNGIVKDVGNSNFLFRGKEENLTNFARGILALFADRLEANGNKKFTDLSMTDQKLTLFLRAIIKNPDLLILDEAFSTMDDEDVMIRCHDVIENHLPNTTVLAIGHIDWEVPRCDYLLKLIGDEERNYKVYKYT</sequence>
<reference evidence="4 5" key="1">
    <citation type="journal article" date="2007" name="Nat. Biotechnol.">
        <title>Genome sequence of the lignocellulose-bioconverting and xylose-fermenting yeast Pichia stipitis.</title>
        <authorList>
            <person name="Jeffries T.W."/>
            <person name="Grigoriev I.V."/>
            <person name="Grimwood J."/>
            <person name="Laplaza J.M."/>
            <person name="Aerts A."/>
            <person name="Salamov A."/>
            <person name="Schmutz J."/>
            <person name="Lindquist E."/>
            <person name="Dehal P."/>
            <person name="Shapiro H."/>
            <person name="Jin Y.S."/>
            <person name="Passoth V."/>
            <person name="Richardson P.M."/>
        </authorList>
    </citation>
    <scope>NUCLEOTIDE SEQUENCE [LARGE SCALE GENOMIC DNA]</scope>
    <source>
        <strain evidence="5">ATCC 58785 / CBS 6054 / NBRC 10063 / NRRL Y-11545</strain>
    </source>
</reference>
<proteinExistence type="predicted"/>
<dbReference type="FunCoup" id="A3LWQ0">
    <property type="interactions" value="48"/>
</dbReference>
<dbReference type="SMART" id="SM00382">
    <property type="entry name" value="AAA"/>
    <property type="match status" value="2"/>
</dbReference>
<name>A3LWQ0_PICST</name>